<dbReference type="OrthoDB" id="96219at2759"/>
<dbReference type="PANTHER" id="PTHR33889:SF7">
    <property type="entry name" value="OS04G0681850 PROTEIN"/>
    <property type="match status" value="1"/>
</dbReference>
<evidence type="ECO:0008006" key="2">
    <source>
        <dbReference type="Google" id="ProtNLM"/>
    </source>
</evidence>
<dbReference type="AlphaFoldDB" id="A0A6A4XEG6"/>
<accession>A0A6A4XEG6</accession>
<dbReference type="PANTHER" id="PTHR33889">
    <property type="entry name" value="OS04G0681850 PROTEIN"/>
    <property type="match status" value="1"/>
</dbReference>
<sequence>MGTGRQDLANEEREAILREVLLKSNGKFLTRLPRGYGQELANKYSCHPATIRKVLARAKEQGVSVGNMSVSVANKKPGKVARKMAYTPQQVKAKLLQVPLANRTTLRAISDQTGISRGSLHRYLKLGMFRAHSSAIRPVLTEANKYARMKFAMSFVNANMQFDEMLEHVHLDE</sequence>
<name>A0A6A4XEG6_9STRA</name>
<comment type="caution">
    <text evidence="1">The sequence shown here is derived from an EMBL/GenBank/DDBJ whole genome shotgun (WGS) entry which is preliminary data.</text>
</comment>
<evidence type="ECO:0000313" key="1">
    <source>
        <dbReference type="EMBL" id="KAF0682599.1"/>
    </source>
</evidence>
<reference evidence="1" key="1">
    <citation type="submission" date="2019-06" db="EMBL/GenBank/DDBJ databases">
        <title>Genomics analysis of Aphanomyces spp. identifies a new class of oomycete effector associated with host adaptation.</title>
        <authorList>
            <person name="Gaulin E."/>
        </authorList>
    </citation>
    <scope>NUCLEOTIDE SEQUENCE</scope>
    <source>
        <strain evidence="1">CBS 578.67</strain>
    </source>
</reference>
<gene>
    <name evidence="1" type="ORF">As57867_025208</name>
</gene>
<protein>
    <recommendedName>
        <fullName evidence="2">Transposase Tc1-like domain-containing protein</fullName>
    </recommendedName>
</protein>
<feature type="non-terminal residue" evidence="1">
    <location>
        <position position="173"/>
    </location>
</feature>
<dbReference type="EMBL" id="VJMH01007515">
    <property type="protein sequence ID" value="KAF0682599.1"/>
    <property type="molecule type" value="Genomic_DNA"/>
</dbReference>
<organism evidence="1">
    <name type="scientific">Aphanomyces stellatus</name>
    <dbReference type="NCBI Taxonomy" id="120398"/>
    <lineage>
        <taxon>Eukaryota</taxon>
        <taxon>Sar</taxon>
        <taxon>Stramenopiles</taxon>
        <taxon>Oomycota</taxon>
        <taxon>Saprolegniomycetes</taxon>
        <taxon>Saprolegniales</taxon>
        <taxon>Verrucalvaceae</taxon>
        <taxon>Aphanomyces</taxon>
    </lineage>
</organism>
<proteinExistence type="predicted"/>